<dbReference type="OrthoDB" id="9795018at2"/>
<gene>
    <name evidence="6" type="ORF">EMQ25_13040</name>
</gene>
<feature type="binding site" evidence="4">
    <location>
        <position position="194"/>
    </location>
    <ligand>
        <name>Zn(2+)</name>
        <dbReference type="ChEBI" id="CHEBI:29105"/>
        <label>2</label>
    </ligand>
</feature>
<evidence type="ECO:0000256" key="1">
    <source>
        <dbReference type="ARBA" id="ARBA00022723"/>
    </source>
</evidence>
<evidence type="ECO:0000256" key="3">
    <source>
        <dbReference type="PIRSR" id="PIRSR601559-50"/>
    </source>
</evidence>
<feature type="modified residue" description="N6-carboxylysine" evidence="3 5">
    <location>
        <position position="133"/>
    </location>
</feature>
<name>A0A433X843_9HYPH</name>
<feature type="binding site" evidence="4">
    <location>
        <position position="166"/>
    </location>
    <ligand>
        <name>Zn(2+)</name>
        <dbReference type="ChEBI" id="CHEBI:29105"/>
        <label>2</label>
    </ligand>
</feature>
<dbReference type="Gene3D" id="3.20.20.140">
    <property type="entry name" value="Metal-dependent hydrolases"/>
    <property type="match status" value="1"/>
</dbReference>
<evidence type="ECO:0000313" key="6">
    <source>
        <dbReference type="EMBL" id="RUT30235.1"/>
    </source>
</evidence>
<feature type="binding site" description="via carbamate group" evidence="4">
    <location>
        <position position="133"/>
    </location>
    <ligand>
        <name>Zn(2+)</name>
        <dbReference type="ChEBI" id="CHEBI:29105"/>
        <label>2</label>
    </ligand>
</feature>
<keyword evidence="2" id="KW-0378">Hydrolase</keyword>
<dbReference type="SUPFAM" id="SSF51556">
    <property type="entry name" value="Metallo-dependent hydrolases"/>
    <property type="match status" value="1"/>
</dbReference>
<dbReference type="PANTHER" id="PTHR10819:SF3">
    <property type="entry name" value="PHOSPHOTRIESTERASE-RELATED PROTEIN"/>
    <property type="match status" value="1"/>
</dbReference>
<dbReference type="Proteomes" id="UP000281547">
    <property type="component" value="Unassembled WGS sequence"/>
</dbReference>
<evidence type="ECO:0000256" key="5">
    <source>
        <dbReference type="PROSITE-ProRule" id="PRU00679"/>
    </source>
</evidence>
<feature type="binding site" description="via carbamate group" evidence="4">
    <location>
        <position position="133"/>
    </location>
    <ligand>
        <name>Zn(2+)</name>
        <dbReference type="ChEBI" id="CHEBI:29105"/>
        <label>1</label>
    </ligand>
</feature>
<reference evidence="6 7" key="1">
    <citation type="journal article" date="2016" name="Int. J. Syst. Evol. Microbiol.">
        <title>Arsenicitalea aurantiaca gen. nov., sp. nov., a new member of the family Hyphomicrobiaceae, isolated from high-arsenic sediment.</title>
        <authorList>
            <person name="Mu Y."/>
            <person name="Zhou L."/>
            <person name="Zeng X.C."/>
            <person name="Liu L."/>
            <person name="Pan Y."/>
            <person name="Chen X."/>
            <person name="Wang J."/>
            <person name="Li S."/>
            <person name="Li W.J."/>
            <person name="Wang Y."/>
        </authorList>
    </citation>
    <scope>NUCLEOTIDE SEQUENCE [LARGE SCALE GENOMIC DNA]</scope>
    <source>
        <strain evidence="6 7">42-50</strain>
    </source>
</reference>
<dbReference type="PROSITE" id="PS01322">
    <property type="entry name" value="PHOSPHOTRIESTERASE_1"/>
    <property type="match status" value="1"/>
</dbReference>
<proteinExistence type="inferred from homology"/>
<dbReference type="GO" id="GO:0008270">
    <property type="term" value="F:zinc ion binding"/>
    <property type="evidence" value="ECO:0007669"/>
    <property type="project" value="InterPro"/>
</dbReference>
<comment type="caution">
    <text evidence="6">The sequence shown here is derived from an EMBL/GenBank/DDBJ whole genome shotgun (WGS) entry which is preliminary data.</text>
</comment>
<feature type="binding site" evidence="4">
    <location>
        <position position="23"/>
    </location>
    <ligand>
        <name>Zn(2+)</name>
        <dbReference type="ChEBI" id="CHEBI:29105"/>
        <label>1</label>
    </ligand>
</feature>
<dbReference type="PIRSF" id="PIRSF016839">
    <property type="entry name" value="PhP"/>
    <property type="match status" value="1"/>
</dbReference>
<keyword evidence="7" id="KW-1185">Reference proteome</keyword>
<dbReference type="InterPro" id="IPR017947">
    <property type="entry name" value="AryldialkylPase_Zn-BS"/>
</dbReference>
<sequence length="305" mass="32600">MIIRTVLGDIAPETLGLTLGHEHVYAVPPEDVADPDLRLDDPTKAEDELSRFKAVGGGALIEMTTVDYGRDLETLADLSLRSGVHIVAATGYNKGKFADRLSAARSTAEIADWMASDVANGAGPRKIRCGVIKASSSLDGPGENEARVFEAAAIAHLRTNAPISTHTEKGTWAIGQVELLARHGVAPDRILLGHLDLKPDLPYLREVAATGAYFGFDQFAKAKYLPDAERVRLIVELFAAGAGPQILIAGDMARRSYHEAWGGGPGFAHIPRTIVPALRAAGLGEGDIDLLLRDNPRRFLAFTPA</sequence>
<dbReference type="EMBL" id="RZNJ01000004">
    <property type="protein sequence ID" value="RUT30235.1"/>
    <property type="molecule type" value="Genomic_DNA"/>
</dbReference>
<dbReference type="PROSITE" id="PS51347">
    <property type="entry name" value="PHOSPHOTRIESTERASE_2"/>
    <property type="match status" value="1"/>
</dbReference>
<accession>A0A433X843</accession>
<dbReference type="GO" id="GO:0016788">
    <property type="term" value="F:hydrolase activity, acting on ester bonds"/>
    <property type="evidence" value="ECO:0007669"/>
    <property type="project" value="InterPro"/>
</dbReference>
<evidence type="ECO:0000313" key="7">
    <source>
        <dbReference type="Proteomes" id="UP000281547"/>
    </source>
</evidence>
<dbReference type="RefSeq" id="WP_127189016.1">
    <property type="nucleotide sequence ID" value="NZ_RZNJ01000004.1"/>
</dbReference>
<organism evidence="6 7">
    <name type="scientific">Arsenicitalea aurantiaca</name>
    <dbReference type="NCBI Taxonomy" id="1783274"/>
    <lineage>
        <taxon>Bacteria</taxon>
        <taxon>Pseudomonadati</taxon>
        <taxon>Pseudomonadota</taxon>
        <taxon>Alphaproteobacteria</taxon>
        <taxon>Hyphomicrobiales</taxon>
        <taxon>Devosiaceae</taxon>
        <taxon>Arsenicitalea</taxon>
    </lineage>
</organism>
<evidence type="ECO:0000256" key="2">
    <source>
        <dbReference type="ARBA" id="ARBA00022801"/>
    </source>
</evidence>
<evidence type="ECO:0000256" key="4">
    <source>
        <dbReference type="PIRSR" id="PIRSR601559-51"/>
    </source>
</evidence>
<comment type="similarity">
    <text evidence="5">Belongs to the metallo-dependent hydrolases superfamily. Phosphotriesterase family.</text>
</comment>
<keyword evidence="1 4" id="KW-0479">Metal-binding</keyword>
<feature type="binding site" evidence="4">
    <location>
        <position position="21"/>
    </location>
    <ligand>
        <name>Zn(2+)</name>
        <dbReference type="ChEBI" id="CHEBI:29105"/>
        <label>1</label>
    </ligand>
</feature>
<dbReference type="Pfam" id="PF02126">
    <property type="entry name" value="PTE"/>
    <property type="match status" value="1"/>
</dbReference>
<dbReference type="PANTHER" id="PTHR10819">
    <property type="entry name" value="PHOSPHOTRIESTERASE-RELATED"/>
    <property type="match status" value="1"/>
</dbReference>
<dbReference type="InterPro" id="IPR032466">
    <property type="entry name" value="Metal_Hydrolase"/>
</dbReference>
<dbReference type="AlphaFoldDB" id="A0A433X843"/>
<comment type="cofactor">
    <cofactor evidence="4">
        <name>a divalent metal cation</name>
        <dbReference type="ChEBI" id="CHEBI:60240"/>
    </cofactor>
    <text evidence="4">Binds 2 divalent metal cations per subunit.</text>
</comment>
<dbReference type="InterPro" id="IPR001559">
    <property type="entry name" value="Phosphotriesterase"/>
</dbReference>
<protein>
    <submittedName>
        <fullName evidence="6">Phosphotriesterase-related protein</fullName>
    </submittedName>
</protein>
<feature type="binding site" evidence="4">
    <location>
        <position position="251"/>
    </location>
    <ligand>
        <name>Zn(2+)</name>
        <dbReference type="ChEBI" id="CHEBI:29105"/>
        <label>1</label>
    </ligand>
</feature>